<evidence type="ECO:0000313" key="3">
    <source>
        <dbReference type="EMBL" id="CAH0726941.1"/>
    </source>
</evidence>
<evidence type="ECO:0000256" key="2">
    <source>
        <dbReference type="SAM" id="SignalP"/>
    </source>
</evidence>
<feature type="region of interest" description="Disordered" evidence="1">
    <location>
        <begin position="542"/>
        <end position="574"/>
    </location>
</feature>
<evidence type="ECO:0000313" key="4">
    <source>
        <dbReference type="Proteomes" id="UP000838878"/>
    </source>
</evidence>
<reference evidence="3" key="1">
    <citation type="submission" date="2021-12" db="EMBL/GenBank/DDBJ databases">
        <authorList>
            <person name="Martin H S."/>
        </authorList>
    </citation>
    <scope>NUCLEOTIDE SEQUENCE</scope>
</reference>
<feature type="compositionally biased region" description="Polar residues" evidence="1">
    <location>
        <begin position="158"/>
        <end position="173"/>
    </location>
</feature>
<feature type="region of interest" description="Disordered" evidence="1">
    <location>
        <begin position="369"/>
        <end position="393"/>
    </location>
</feature>
<feature type="region of interest" description="Disordered" evidence="1">
    <location>
        <begin position="71"/>
        <end position="129"/>
    </location>
</feature>
<organism evidence="3 4">
    <name type="scientific">Brenthis ino</name>
    <name type="common">lesser marbled fritillary</name>
    <dbReference type="NCBI Taxonomy" id="405034"/>
    <lineage>
        <taxon>Eukaryota</taxon>
        <taxon>Metazoa</taxon>
        <taxon>Ecdysozoa</taxon>
        <taxon>Arthropoda</taxon>
        <taxon>Hexapoda</taxon>
        <taxon>Insecta</taxon>
        <taxon>Pterygota</taxon>
        <taxon>Neoptera</taxon>
        <taxon>Endopterygota</taxon>
        <taxon>Lepidoptera</taxon>
        <taxon>Glossata</taxon>
        <taxon>Ditrysia</taxon>
        <taxon>Papilionoidea</taxon>
        <taxon>Nymphalidae</taxon>
        <taxon>Heliconiinae</taxon>
        <taxon>Argynnini</taxon>
        <taxon>Brenthis</taxon>
    </lineage>
</organism>
<protein>
    <submittedName>
        <fullName evidence="3">Uncharacterized protein</fullName>
    </submittedName>
</protein>
<gene>
    <name evidence="3" type="ORF">BINO364_LOCUS12345</name>
</gene>
<dbReference type="EMBL" id="OV170226">
    <property type="protein sequence ID" value="CAH0726941.1"/>
    <property type="molecule type" value="Genomic_DNA"/>
</dbReference>
<dbReference type="Proteomes" id="UP000838878">
    <property type="component" value="Chromosome 6"/>
</dbReference>
<feature type="chain" id="PRO_5035439947" evidence="2">
    <location>
        <begin position="22"/>
        <end position="1098"/>
    </location>
</feature>
<feature type="region of interest" description="Disordered" evidence="1">
    <location>
        <begin position="961"/>
        <end position="1040"/>
    </location>
</feature>
<feature type="compositionally biased region" description="Low complexity" evidence="1">
    <location>
        <begin position="147"/>
        <end position="157"/>
    </location>
</feature>
<feature type="signal peptide" evidence="2">
    <location>
        <begin position="1"/>
        <end position="21"/>
    </location>
</feature>
<dbReference type="AlphaFoldDB" id="A0A8J9YGJ5"/>
<dbReference type="OrthoDB" id="6930947at2759"/>
<feature type="compositionally biased region" description="Polar residues" evidence="1">
    <location>
        <begin position="562"/>
        <end position="574"/>
    </location>
</feature>
<sequence>MAKQQTIRILVAIFLIKIAGCQDGFSDQDFLRLQQQYSINDGQSETITGYSTNVMQREPNSQSMNSVNLHYHLAGDSNGDYNRIDRGRSRKVYRIKNPFQQQQEDDKSSQEIQDSQDSATGSSNQYPAMQYSLPPEEFLQKMRAENQYHQQQQLTTQVSASPYTATPQPQYQYSTIPASNYDQQSNQLSTTEPKVYSPTYQSNSNSYQYNPFVYNVEPTQSTQVPPYLTTPLPNPQYIDTPTNTYVSSSSPIYLSSPQNVQQYVSSPMSNIQSGTVDYSNNRVTTAGSKYEINNEYGKAMQIDLFDNSVNGLRYPLHPQSQYQNDFPSSTMSPNTSIYPEHLHSNWQTPVSSALNALPKSEMYAQKPYQNYRYNSNQRDNRQETNSDLSNTDSNRFGSIAAANNLFLNYAQPDYHVYNNIKSQARDSEQDMSQSDVYSHGDYGWKLSEKKSSLEPEISTKNNYFQYQFHSLQPETGAISQVNFQMDSSKAYGLEQNTKPVTEKLEAEEFAKAAAKAHEKYKQQLEANKYMSNAHYNNNLMQNSYNLNSHYNNDNDNDKQRNKQYSNSVSSHGNINSEVVTSTPFLYMNNREVLENRHKIPFDHNKALKNIVPIDVSNVVQNSDSSVKIPTDADSSNRYSNLEYYNEPSEQTHKQFLKQVNDPYYQDKNTMYTIKSKPDDLLEKMKQFEQNYGKHQTSDIGLNSGNKRFVDELTQSLKFANQIVSNHYDNTQSLANTHQQGLQRPQTSSDLNNLLKFNDIPYRLTQSYNSETQRNRNSNGLEHGNIPTPLPSRFNQNVENHHIDITSEILNKLMANKQHNPNVNRPEVDIQSGNLISTINGFKVANPFNVDLKLVADMLKGKPSFDESQMTPLRNELNKNLPIKFDITQLQQLLQYQNDNNVMTLNNGVINPFSNSFYDIYNNGRYPYQGVKYSRSEEAPETIPIADSSNHHPIGAVVEEDEVNTDVSDITDPTEEFNLDDDKHKSAFNSSQRSLNERHKRPSASTNRYSYKRKYPKSEFEEPYPLLKPPPPHSSRHRTVYKGDKSIHRRRVIRPKMLRVYKTQPLFEGDSSMDDDIGSLRRSFSVAEEKSDIVEEKTE</sequence>
<evidence type="ECO:0000256" key="1">
    <source>
        <dbReference type="SAM" id="MobiDB-lite"/>
    </source>
</evidence>
<feature type="non-terminal residue" evidence="3">
    <location>
        <position position="1098"/>
    </location>
</feature>
<feature type="compositionally biased region" description="Low complexity" evidence="1">
    <location>
        <begin position="542"/>
        <end position="553"/>
    </location>
</feature>
<name>A0A8J9YGJ5_9NEOP</name>
<feature type="region of interest" description="Disordered" evidence="1">
    <location>
        <begin position="147"/>
        <end position="173"/>
    </location>
</feature>
<keyword evidence="4" id="KW-1185">Reference proteome</keyword>
<keyword evidence="2" id="KW-0732">Signal</keyword>
<proteinExistence type="predicted"/>
<accession>A0A8J9YGJ5</accession>